<organism evidence="2 3">
    <name type="scientific">Winogradskya consettensis</name>
    <dbReference type="NCBI Taxonomy" id="113560"/>
    <lineage>
        <taxon>Bacteria</taxon>
        <taxon>Bacillati</taxon>
        <taxon>Actinomycetota</taxon>
        <taxon>Actinomycetes</taxon>
        <taxon>Micromonosporales</taxon>
        <taxon>Micromonosporaceae</taxon>
        <taxon>Winogradskya</taxon>
    </lineage>
</organism>
<protein>
    <submittedName>
        <fullName evidence="2">Uncharacterized protein</fullName>
    </submittedName>
</protein>
<accession>A0A919SEL0</accession>
<dbReference type="AlphaFoldDB" id="A0A919SEL0"/>
<sequence>MRIPAHPHPQLPHGRRSGQFPIGELAIESEMDMQAQLTRKMVKQMLPISLGIFQPAPADQRGPIGEPPLRTVDIHNLPGEQLPMTSRKPMNRMSLWHNTRR</sequence>
<reference evidence="2" key="1">
    <citation type="submission" date="2021-03" db="EMBL/GenBank/DDBJ databases">
        <title>Whole genome shotgun sequence of Actinoplanes consettensis NBRC 14913.</title>
        <authorList>
            <person name="Komaki H."/>
            <person name="Tamura T."/>
        </authorList>
    </citation>
    <scope>NUCLEOTIDE SEQUENCE</scope>
    <source>
        <strain evidence="2">NBRC 14913</strain>
    </source>
</reference>
<feature type="region of interest" description="Disordered" evidence="1">
    <location>
        <begin position="56"/>
        <end position="101"/>
    </location>
</feature>
<evidence type="ECO:0000256" key="1">
    <source>
        <dbReference type="SAM" id="MobiDB-lite"/>
    </source>
</evidence>
<evidence type="ECO:0000313" key="3">
    <source>
        <dbReference type="Proteomes" id="UP000680865"/>
    </source>
</evidence>
<evidence type="ECO:0000313" key="2">
    <source>
        <dbReference type="EMBL" id="GIM69251.1"/>
    </source>
</evidence>
<keyword evidence="3" id="KW-1185">Reference proteome</keyword>
<dbReference type="Proteomes" id="UP000680865">
    <property type="component" value="Unassembled WGS sequence"/>
</dbReference>
<dbReference type="EMBL" id="BOQP01000006">
    <property type="protein sequence ID" value="GIM69251.1"/>
    <property type="molecule type" value="Genomic_DNA"/>
</dbReference>
<comment type="caution">
    <text evidence="2">The sequence shown here is derived from an EMBL/GenBank/DDBJ whole genome shotgun (WGS) entry which is preliminary data.</text>
</comment>
<proteinExistence type="predicted"/>
<name>A0A919SEL0_9ACTN</name>
<gene>
    <name evidence="2" type="ORF">Aco04nite_14420</name>
</gene>